<dbReference type="Proteomes" id="UP001218231">
    <property type="component" value="Chromosome"/>
</dbReference>
<evidence type="ECO:0000313" key="5">
    <source>
        <dbReference type="Proteomes" id="UP001218231"/>
    </source>
</evidence>
<name>A0ABY7U0M1_9SPHN</name>
<dbReference type="SUPFAM" id="SSF53649">
    <property type="entry name" value="Alkaline phosphatase-like"/>
    <property type="match status" value="1"/>
</dbReference>
<dbReference type="Gene3D" id="3.40.720.10">
    <property type="entry name" value="Alkaline Phosphatase, subunit A"/>
    <property type="match status" value="1"/>
</dbReference>
<dbReference type="PANTHER" id="PTHR45953:SF1">
    <property type="entry name" value="IDURONATE 2-SULFATASE"/>
    <property type="match status" value="1"/>
</dbReference>
<keyword evidence="1" id="KW-0479">Metal-binding</keyword>
<dbReference type="RefSeq" id="WP_273618641.1">
    <property type="nucleotide sequence ID" value="NZ_CP103868.1"/>
</dbReference>
<organism evidence="4 5">
    <name type="scientific">Novosphingobium humi</name>
    <dbReference type="NCBI Taxonomy" id="2282397"/>
    <lineage>
        <taxon>Bacteria</taxon>
        <taxon>Pseudomonadati</taxon>
        <taxon>Pseudomonadota</taxon>
        <taxon>Alphaproteobacteria</taxon>
        <taxon>Sphingomonadales</taxon>
        <taxon>Sphingomonadaceae</taxon>
        <taxon>Novosphingobium</taxon>
    </lineage>
</organism>
<dbReference type="PROSITE" id="PS51318">
    <property type="entry name" value="TAT"/>
    <property type="match status" value="1"/>
</dbReference>
<protein>
    <submittedName>
        <fullName evidence="4">Sulfatase-like hydrolase/transferase</fullName>
    </submittedName>
</protein>
<dbReference type="EMBL" id="CP117417">
    <property type="protein sequence ID" value="WCT78311.1"/>
    <property type="molecule type" value="Genomic_DNA"/>
</dbReference>
<reference evidence="4 5" key="1">
    <citation type="submission" date="2023-02" db="EMBL/GenBank/DDBJ databases">
        <title>Genome sequence of Novosphingobium humi KACC 19094.</title>
        <authorList>
            <person name="Kim S."/>
            <person name="Heo J."/>
            <person name="Kwon S.-W."/>
        </authorList>
    </citation>
    <scope>NUCLEOTIDE SEQUENCE [LARGE SCALE GENOMIC DNA]</scope>
    <source>
        <strain evidence="4 5">KACC 19094</strain>
    </source>
</reference>
<feature type="domain" description="Sulfatase N-terminal" evidence="3">
    <location>
        <begin position="39"/>
        <end position="366"/>
    </location>
</feature>
<evidence type="ECO:0000259" key="3">
    <source>
        <dbReference type="Pfam" id="PF00884"/>
    </source>
</evidence>
<dbReference type="Pfam" id="PF00884">
    <property type="entry name" value="Sulfatase"/>
    <property type="match status" value="1"/>
</dbReference>
<dbReference type="CDD" id="cd16150">
    <property type="entry name" value="sulfatase_like"/>
    <property type="match status" value="1"/>
</dbReference>
<keyword evidence="5" id="KW-1185">Reference proteome</keyword>
<evidence type="ECO:0000256" key="2">
    <source>
        <dbReference type="ARBA" id="ARBA00022801"/>
    </source>
</evidence>
<sequence length="518" mass="57464">MTSIERVDRRFILGGIAGGLASAALSPAFAGEGVGAKRPNMILFFMDECRADALGSYGNPVCKTPNLDAFARQGTRFADCHVQHPVCGASRCSLLTGLPVSNTGHRSLYYFLRRDEPNLFRYLKDGGYDTFWLGKNDALAPESFPLSLTEWHGEVNTWARAAGRGPAFDLGKPNLMLINAKVDPKATSDYLLIQQAIRILERGEQDKPFCLFIALNQPHPPYLAPQGFHDMYKPESLPPLVPPGLAKKPMFHDAVRKAYHLDQATDADFRQVRATYYGQVSYADWLFGQLMEALERSGRAKDTMVIASSDHGDYAGDYGMVEKWPGGLEGNLTHVPLMIRMPGGAQGHVVPEMVELYDVMATMLEAGHVQARHTHFARSLMPQIMGAAGDPTRAAYTEAGYDTFEPQAFEPAMEGPANLYTAKHDLQNEQPATVRRAAAVTTSTHKFVARPGGQYELYDRKRDPLEQKNLIDDPKMKKVRDAMADNLMNHYISTTGVPPIARDGRETPEFYVMPQFHP</sequence>
<evidence type="ECO:0000256" key="1">
    <source>
        <dbReference type="ARBA" id="ARBA00022723"/>
    </source>
</evidence>
<evidence type="ECO:0000313" key="4">
    <source>
        <dbReference type="EMBL" id="WCT78311.1"/>
    </source>
</evidence>
<dbReference type="PANTHER" id="PTHR45953">
    <property type="entry name" value="IDURONATE 2-SULFATASE"/>
    <property type="match status" value="1"/>
</dbReference>
<dbReference type="InterPro" id="IPR017850">
    <property type="entry name" value="Alkaline_phosphatase_core_sf"/>
</dbReference>
<dbReference type="InterPro" id="IPR000917">
    <property type="entry name" value="Sulfatase_N"/>
</dbReference>
<accession>A0ABY7U0M1</accession>
<gene>
    <name evidence="4" type="ORF">PQ457_04880</name>
</gene>
<proteinExistence type="predicted"/>
<keyword evidence="2" id="KW-0378">Hydrolase</keyword>
<dbReference type="InterPro" id="IPR006311">
    <property type="entry name" value="TAT_signal"/>
</dbReference>